<feature type="transmembrane region" description="Helical" evidence="1">
    <location>
        <begin position="261"/>
        <end position="286"/>
    </location>
</feature>
<proteinExistence type="predicted"/>
<accession>A0A8W8JTA7</accession>
<evidence type="ECO:0000313" key="2">
    <source>
        <dbReference type="EnsemblMetazoa" id="G20249.1:cds"/>
    </source>
</evidence>
<keyword evidence="3" id="KW-1185">Reference proteome</keyword>
<evidence type="ECO:0000256" key="1">
    <source>
        <dbReference type="SAM" id="Phobius"/>
    </source>
</evidence>
<dbReference type="EnsemblMetazoa" id="G20249.1">
    <property type="protein sequence ID" value="G20249.1:cds"/>
    <property type="gene ID" value="G20249"/>
</dbReference>
<dbReference type="AlphaFoldDB" id="A0A8W8JTA7"/>
<sequence length="297" mass="33241">MGPCALSTCYTGENGMLKTPDNQTRTLNGSELVRVCNESASGNYSCCNAEGKCLEQFFEAKAFAEDQVSECVAGNVTMEFKPDILKDEEVKSYTWIWDQGHESFHMFAKFEPNVSTDLITYFEDFHRLTGRIFHNPKEPTTINITDLRESDEAKYYLEIRYANFENYTGYNIYLIVKGVCFDDPVEIKGCNVTTCYTGEHGILKIPCNLTEVVNGSKLVKVCDESASGNYSCCNAAGICQEQVLKVIEDTTPLDDEPGSPVIITTLIIVLVIAVGVVMTAWVLLFLKRRREVPGFKQ</sequence>
<evidence type="ECO:0000313" key="3">
    <source>
        <dbReference type="Proteomes" id="UP000005408"/>
    </source>
</evidence>
<keyword evidence="1" id="KW-0812">Transmembrane</keyword>
<keyword evidence="1" id="KW-1133">Transmembrane helix</keyword>
<protein>
    <submittedName>
        <fullName evidence="2">Uncharacterized protein</fullName>
    </submittedName>
</protein>
<name>A0A8W8JTA7_MAGGI</name>
<reference evidence="2" key="1">
    <citation type="submission" date="2022-08" db="UniProtKB">
        <authorList>
            <consortium name="EnsemblMetazoa"/>
        </authorList>
    </citation>
    <scope>IDENTIFICATION</scope>
    <source>
        <strain evidence="2">05x7-T-G4-1.051#20</strain>
    </source>
</reference>
<dbReference type="Proteomes" id="UP000005408">
    <property type="component" value="Unassembled WGS sequence"/>
</dbReference>
<organism evidence="2 3">
    <name type="scientific">Magallana gigas</name>
    <name type="common">Pacific oyster</name>
    <name type="synonym">Crassostrea gigas</name>
    <dbReference type="NCBI Taxonomy" id="29159"/>
    <lineage>
        <taxon>Eukaryota</taxon>
        <taxon>Metazoa</taxon>
        <taxon>Spiralia</taxon>
        <taxon>Lophotrochozoa</taxon>
        <taxon>Mollusca</taxon>
        <taxon>Bivalvia</taxon>
        <taxon>Autobranchia</taxon>
        <taxon>Pteriomorphia</taxon>
        <taxon>Ostreida</taxon>
        <taxon>Ostreoidea</taxon>
        <taxon>Ostreidae</taxon>
        <taxon>Magallana</taxon>
    </lineage>
</organism>
<keyword evidence="1" id="KW-0472">Membrane</keyword>